<dbReference type="Proteomes" id="UP001056778">
    <property type="component" value="Chromosome 9"/>
</dbReference>
<comment type="caution">
    <text evidence="1">The sequence shown here is derived from an EMBL/GenBank/DDBJ whole genome shotgun (WGS) entry which is preliminary data.</text>
</comment>
<evidence type="ECO:0000313" key="1">
    <source>
        <dbReference type="EMBL" id="KAI4455310.1"/>
    </source>
</evidence>
<proteinExistence type="predicted"/>
<dbReference type="EMBL" id="CM043023">
    <property type="protein sequence ID" value="KAI4455310.1"/>
    <property type="molecule type" value="Genomic_DNA"/>
</dbReference>
<protein>
    <submittedName>
        <fullName evidence="1">Sulfide:quinone oxidoreductase</fullName>
    </submittedName>
</protein>
<organism evidence="1 2">
    <name type="scientific">Holotrichia oblita</name>
    <name type="common">Chafer beetle</name>
    <dbReference type="NCBI Taxonomy" id="644536"/>
    <lineage>
        <taxon>Eukaryota</taxon>
        <taxon>Metazoa</taxon>
        <taxon>Ecdysozoa</taxon>
        <taxon>Arthropoda</taxon>
        <taxon>Hexapoda</taxon>
        <taxon>Insecta</taxon>
        <taxon>Pterygota</taxon>
        <taxon>Neoptera</taxon>
        <taxon>Endopterygota</taxon>
        <taxon>Coleoptera</taxon>
        <taxon>Polyphaga</taxon>
        <taxon>Scarabaeiformia</taxon>
        <taxon>Scarabaeidae</taxon>
        <taxon>Melolonthinae</taxon>
        <taxon>Holotrichia</taxon>
    </lineage>
</organism>
<sequence>MLVLKLNLPSQINRLLHTNQNNISTIIRRNRTYCCKVLMVGGGTAGIATAARLSKLLCKEELIIVEPEDIHYYQSCFTWIGAGVKKLQESAQVNLKVFPKNSVWLRDSVACFSPKNDCVTLESGHVIEYEMMVLAMGVKMDFNKIKGLTMALENYRNVSTIYSAKYAEKTFKMIKEFVAGTAVFTSPNTPVKCLTAPLKICYLAQDYLRINDKLCDADFIFATADSDLYPIGKYDELLRKIAKRKRIDLHFKTNLIEVKPDKRQVILECLNDSDDKITLDYSLLHVTPPMSPPQALQDCNELVDDRGYADVDLYTLRHNNFDNIFALGDCSPGDKNKTTSAISVQSSTVFAGIKAALEGRTSEEIYNGYTACPVITGYDKCILTEYDYSLKEKNTFPYWYGFESRLMYYIKKYIMPYIYWRLLLRGVWNGTEVFRRILHFEFLRRRR</sequence>
<evidence type="ECO:0000313" key="2">
    <source>
        <dbReference type="Proteomes" id="UP001056778"/>
    </source>
</evidence>
<name>A0ACB9SKT5_HOLOL</name>
<reference evidence="1" key="1">
    <citation type="submission" date="2022-04" db="EMBL/GenBank/DDBJ databases">
        <title>Chromosome-scale genome assembly of Holotrichia oblita Faldermann.</title>
        <authorList>
            <person name="Rongchong L."/>
        </authorList>
    </citation>
    <scope>NUCLEOTIDE SEQUENCE</scope>
    <source>
        <strain evidence="1">81SQS9</strain>
    </source>
</reference>
<keyword evidence="2" id="KW-1185">Reference proteome</keyword>
<gene>
    <name evidence="1" type="ORF">MML48_9g00018346</name>
</gene>
<accession>A0ACB9SKT5</accession>